<name>A0A7M4EQ69_CROPO</name>
<dbReference type="AlphaFoldDB" id="A0A7M4EQ69"/>
<dbReference type="SMART" id="SM00365">
    <property type="entry name" value="LRR_SD22"/>
    <property type="match status" value="5"/>
</dbReference>
<gene>
    <name evidence="3" type="primary">LRRIQ4</name>
</gene>
<keyword evidence="4" id="KW-1185">Reference proteome</keyword>
<dbReference type="PROSITE" id="PS51450">
    <property type="entry name" value="LRR"/>
    <property type="match status" value="3"/>
</dbReference>
<organism evidence="3 4">
    <name type="scientific">Crocodylus porosus</name>
    <name type="common">Saltwater crocodile</name>
    <name type="synonym">Estuarine crocodile</name>
    <dbReference type="NCBI Taxonomy" id="8502"/>
    <lineage>
        <taxon>Eukaryota</taxon>
        <taxon>Metazoa</taxon>
        <taxon>Chordata</taxon>
        <taxon>Craniata</taxon>
        <taxon>Vertebrata</taxon>
        <taxon>Euteleostomi</taxon>
        <taxon>Archelosauria</taxon>
        <taxon>Archosauria</taxon>
        <taxon>Crocodylia</taxon>
        <taxon>Longirostres</taxon>
        <taxon>Crocodylidae</taxon>
        <taxon>Crocodylus</taxon>
    </lineage>
</organism>
<dbReference type="InterPro" id="IPR032675">
    <property type="entry name" value="LRR_dom_sf"/>
</dbReference>
<dbReference type="InterPro" id="IPR050216">
    <property type="entry name" value="LRR_domain-containing"/>
</dbReference>
<dbReference type="GO" id="GO:0005737">
    <property type="term" value="C:cytoplasm"/>
    <property type="evidence" value="ECO:0007669"/>
    <property type="project" value="TreeGrafter"/>
</dbReference>
<evidence type="ECO:0000256" key="2">
    <source>
        <dbReference type="ARBA" id="ARBA00022737"/>
    </source>
</evidence>
<reference evidence="3" key="2">
    <citation type="submission" date="2025-09" db="UniProtKB">
        <authorList>
            <consortium name="Ensembl"/>
        </authorList>
    </citation>
    <scope>IDENTIFICATION</scope>
</reference>
<protein>
    <submittedName>
        <fullName evidence="3">Leucine rich repeats and IQ motif containing 4</fullName>
    </submittedName>
</protein>
<dbReference type="SUPFAM" id="SSF52058">
    <property type="entry name" value="L domain-like"/>
    <property type="match status" value="1"/>
</dbReference>
<dbReference type="InterPro" id="IPR001611">
    <property type="entry name" value="Leu-rich_rpt"/>
</dbReference>
<keyword evidence="2" id="KW-0677">Repeat</keyword>
<evidence type="ECO:0000313" key="3">
    <source>
        <dbReference type="Ensembl" id="ENSCPRP00005012989.1"/>
    </source>
</evidence>
<dbReference type="PANTHER" id="PTHR48051:SF28">
    <property type="entry name" value="LEUCINE-RICH REPEAT AND IQ DOMAIN-CONTAINING PROTEIN 4"/>
    <property type="match status" value="1"/>
</dbReference>
<accession>A0A7M4EQ69</accession>
<evidence type="ECO:0000256" key="1">
    <source>
        <dbReference type="ARBA" id="ARBA00022614"/>
    </source>
</evidence>
<reference evidence="3" key="1">
    <citation type="submission" date="2025-08" db="UniProtKB">
        <authorList>
            <consortium name="Ensembl"/>
        </authorList>
    </citation>
    <scope>IDENTIFICATION</scope>
</reference>
<keyword evidence="1" id="KW-0433">Leucine-rich repeat</keyword>
<dbReference type="Ensembl" id="ENSCPRT00005015282.1">
    <property type="protein sequence ID" value="ENSCPRP00005012989.1"/>
    <property type="gene ID" value="ENSCPRG00005009216.1"/>
</dbReference>
<sequence length="369" mass="41650">MATWHAALYSVHADLSAIVPGLHSANKKLGRGQQGGQKNLHAAQSSLDVHFSKASMESLGDVCLQISRHGQEDGKPEKEAVLPVQVAGRLFFLDLDLEELHLEGNLIESIPGEIHHLKNVKVLYLNKNNIQAICEELGELKCLQSLDLSSNPLSHNSLHVISKLQALRQLRLYDVNLDEFPVQICKCLHHVELLGLSGNQLRCLPKEIVNLRKLREIYLQKNIFESFPIELFHLLNLEIIDLEQNLVSFIPEEVASLINLVKLFLAHNNLSSVPDTLHHCQKLSVLDLSNNLLHRLPPSFKELTEMSELGLSGNSLEKFPRQICHWPSLCLIYLKNTGLQVLPGIQMQALPKCYLTDKCFWQRHVALFT</sequence>
<dbReference type="Gene3D" id="3.80.10.10">
    <property type="entry name" value="Ribonuclease Inhibitor"/>
    <property type="match status" value="2"/>
</dbReference>
<dbReference type="GeneTree" id="ENSGT00940000166506"/>
<dbReference type="SMART" id="SM00369">
    <property type="entry name" value="LRR_TYP"/>
    <property type="match status" value="8"/>
</dbReference>
<evidence type="ECO:0000313" key="4">
    <source>
        <dbReference type="Proteomes" id="UP000594220"/>
    </source>
</evidence>
<dbReference type="PANTHER" id="PTHR48051">
    <property type="match status" value="1"/>
</dbReference>
<proteinExistence type="predicted"/>
<dbReference type="Proteomes" id="UP000594220">
    <property type="component" value="Unplaced"/>
</dbReference>
<dbReference type="InterPro" id="IPR003591">
    <property type="entry name" value="Leu-rich_rpt_typical-subtyp"/>
</dbReference>
<dbReference type="Pfam" id="PF13855">
    <property type="entry name" value="LRR_8"/>
    <property type="match status" value="2"/>
</dbReference>